<accession>S6DFC3</accession>
<dbReference type="EMBL" id="HG008922">
    <property type="protein sequence ID" value="CDF66443.1"/>
    <property type="molecule type" value="Genomic_DNA"/>
</dbReference>
<dbReference type="GO" id="GO:0008270">
    <property type="term" value="F:zinc ion binding"/>
    <property type="evidence" value="ECO:0007669"/>
    <property type="project" value="UniProtKB-KW"/>
</dbReference>
<evidence type="ECO:0000259" key="2">
    <source>
        <dbReference type="PROSITE" id="PS50966"/>
    </source>
</evidence>
<sequence length="94" mass="10656">MSTAADTKYVYVSTDKKVKVILIEEDEHGIIKISGDVASSSRPSTYHHTEILINNNWIRFFCSCEAGAHGFLCHHVAELYNVYRKNVKKLGSLR</sequence>
<organism evidence="3">
    <name type="scientific">Saccharolobus solfataricus (strain ATCC 35092 / DSM 1617 / JCM 11322 / P2)</name>
    <name type="common">Sulfolobus solfataricus</name>
    <dbReference type="NCBI Taxonomy" id="273057"/>
    <lineage>
        <taxon>Archaea</taxon>
        <taxon>Thermoproteota</taxon>
        <taxon>Thermoprotei</taxon>
        <taxon>Sulfolobales</taxon>
        <taxon>Sulfolobaceae</taxon>
        <taxon>Saccharolobus</taxon>
    </lineage>
</organism>
<proteinExistence type="predicted"/>
<protein>
    <submittedName>
        <fullName evidence="3">Conserved conjugative plasmid protein</fullName>
    </submittedName>
</protein>
<reference evidence="3" key="2">
    <citation type="submission" date="2013-05" db="EMBL/GenBank/DDBJ databases">
        <authorList>
            <person name="Garrett R."/>
        </authorList>
    </citation>
    <scope>NUCLEOTIDE SEQUENCE</scope>
    <source>
        <strain evidence="3">P2</strain>
        <plasmid evidence="3">pMGB1</plasmid>
    </source>
</reference>
<dbReference type="AlphaFoldDB" id="S6DFC3"/>
<keyword evidence="1" id="KW-0862">Zinc</keyword>
<reference evidence="3" key="1">
    <citation type="journal article" date="2012" name="Mol. Microbiol.">
        <title>Selective and hyperactive uptake of foreign DNA by adaptive immune systems of an archaeon via two distinct mechanisms.</title>
        <authorList>
            <person name="Erdmann S."/>
            <person name="Garrett R.A."/>
        </authorList>
    </citation>
    <scope>NUCLEOTIDE SEQUENCE [LARGE SCALE GENOMIC DNA]</scope>
    <source>
        <strain evidence="3">P2</strain>
        <plasmid evidence="3">pMGB1</plasmid>
    </source>
</reference>
<dbReference type="InterPro" id="IPR007527">
    <property type="entry name" value="Znf_SWIM"/>
</dbReference>
<evidence type="ECO:0000313" key="3">
    <source>
        <dbReference type="EMBL" id="CDF66443.1"/>
    </source>
</evidence>
<geneLocation type="plasmid" evidence="3">
    <name>pMGB1</name>
</geneLocation>
<keyword evidence="3" id="KW-0614">Plasmid</keyword>
<dbReference type="PROSITE" id="PS50966">
    <property type="entry name" value="ZF_SWIM"/>
    <property type="match status" value="1"/>
</dbReference>
<dbReference type="RefSeq" id="WP_020936641.1">
    <property type="nucleotide sequence ID" value="NC_021914.1"/>
</dbReference>
<keyword evidence="1" id="KW-0863">Zinc-finger</keyword>
<evidence type="ECO:0000256" key="1">
    <source>
        <dbReference type="PROSITE-ProRule" id="PRU00325"/>
    </source>
</evidence>
<name>S6DFC3_SACS2</name>
<feature type="domain" description="SWIM-type" evidence="2">
    <location>
        <begin position="47"/>
        <end position="84"/>
    </location>
</feature>
<keyword evidence="1" id="KW-0479">Metal-binding</keyword>